<reference evidence="1 2" key="1">
    <citation type="submission" date="2019-03" db="EMBL/GenBank/DDBJ databases">
        <title>Genomic Encyclopedia of Type Strains, Phase IV (KMG-IV): sequencing the most valuable type-strain genomes for metagenomic binning, comparative biology and taxonomic classification.</title>
        <authorList>
            <person name="Goeker M."/>
        </authorList>
    </citation>
    <scope>NUCLEOTIDE SEQUENCE [LARGE SCALE GENOMIC DNA]</scope>
    <source>
        <strain evidence="1 2">DSM 24591</strain>
    </source>
</reference>
<dbReference type="Proteomes" id="UP000295525">
    <property type="component" value="Unassembled WGS sequence"/>
</dbReference>
<evidence type="ECO:0000313" key="2">
    <source>
        <dbReference type="Proteomes" id="UP000295525"/>
    </source>
</evidence>
<sequence>MTAEQHSRPSEEEILLAFSVEPTHDRKTLEQYLIEYPEHAKALVTCSIELMVDATRNDDAVVTSEGAVDRAWQRFQTVVDQPDNVLVTNPFATLNPTAFRSLAKKLDITNLLLIRLRDRAIVAATIPRRFVQRLATELGATAEAITDYLQSPPAMVSGHSFRSTVKPAVTEQISFTEAIEMSQLTPAQLDALKALQD</sequence>
<dbReference type="AlphaFoldDB" id="A0A4R3MCF6"/>
<organism evidence="1 2">
    <name type="scientific">Paralcaligenes ureilyticus</name>
    <dbReference type="NCBI Taxonomy" id="627131"/>
    <lineage>
        <taxon>Bacteria</taxon>
        <taxon>Pseudomonadati</taxon>
        <taxon>Pseudomonadota</taxon>
        <taxon>Betaproteobacteria</taxon>
        <taxon>Burkholderiales</taxon>
        <taxon>Alcaligenaceae</taxon>
        <taxon>Paralcaligenes</taxon>
    </lineage>
</organism>
<dbReference type="OrthoDB" id="7065637at2"/>
<gene>
    <name evidence="1" type="ORF">EDC26_103306</name>
</gene>
<accession>A0A4R3MCF6</accession>
<protein>
    <submittedName>
        <fullName evidence="1">Uncharacterized protein</fullName>
    </submittedName>
</protein>
<proteinExistence type="predicted"/>
<keyword evidence="2" id="KW-1185">Reference proteome</keyword>
<evidence type="ECO:0000313" key="1">
    <source>
        <dbReference type="EMBL" id="TCT09687.1"/>
    </source>
</evidence>
<name>A0A4R3MCF6_9BURK</name>
<dbReference type="RefSeq" id="WP_132580491.1">
    <property type="nucleotide sequence ID" value="NZ_SMAJ01000003.1"/>
</dbReference>
<dbReference type="EMBL" id="SMAJ01000003">
    <property type="protein sequence ID" value="TCT09687.1"/>
    <property type="molecule type" value="Genomic_DNA"/>
</dbReference>
<comment type="caution">
    <text evidence="1">The sequence shown here is derived from an EMBL/GenBank/DDBJ whole genome shotgun (WGS) entry which is preliminary data.</text>
</comment>